<dbReference type="Proteomes" id="UP000198382">
    <property type="component" value="Unassembled WGS sequence"/>
</dbReference>
<keyword evidence="2" id="KW-1185">Reference proteome</keyword>
<sequence>MTTFLSFFSCFNKKNETDLKLKSKMNSVQDYANKKVKQNIFNEETEFNYSDFENLKGNKYYELFFAGNLKITSGKIVCTDPIYREVGFPQNWEVAPGEYPVNLYIGLEEDYLGRIAYAEINFKNEIPAYWELSLIDESFLDEFEKKMNGMYPVENGLGCFADFETYKIYNQEFNDYLNLNKKGNYYLDILEPHFKENSNNPKSSRGEDWINYKPTKSNANIIMFSSGYGDGLYPKYVGFDKNGKVVKLITDFIQITEEETNE</sequence>
<dbReference type="RefSeq" id="WP_074659014.1">
    <property type="nucleotide sequence ID" value="NZ_MUGV01000025.1"/>
</dbReference>
<dbReference type="Pfam" id="PF14025">
    <property type="entry name" value="DUF4241"/>
    <property type="match status" value="1"/>
</dbReference>
<evidence type="ECO:0008006" key="3">
    <source>
        <dbReference type="Google" id="ProtNLM"/>
    </source>
</evidence>
<evidence type="ECO:0000313" key="1">
    <source>
        <dbReference type="EMBL" id="OXA77661.1"/>
    </source>
</evidence>
<reference evidence="1 2" key="1">
    <citation type="submission" date="2016-11" db="EMBL/GenBank/DDBJ databases">
        <title>Whole genomes of Flavobacteriaceae.</title>
        <authorList>
            <person name="Stine C."/>
            <person name="Li C."/>
            <person name="Tadesse D."/>
        </authorList>
    </citation>
    <scope>NUCLEOTIDE SEQUENCE [LARGE SCALE GENOMIC DNA]</scope>
    <source>
        <strain evidence="1 2">DSM 15937</strain>
    </source>
</reference>
<proteinExistence type="predicted"/>
<dbReference type="InterPro" id="IPR025335">
    <property type="entry name" value="DUF4241"/>
</dbReference>
<organism evidence="1 2">
    <name type="scientific">Flavobacterium frigidimaris</name>
    <dbReference type="NCBI Taxonomy" id="262320"/>
    <lineage>
        <taxon>Bacteria</taxon>
        <taxon>Pseudomonadati</taxon>
        <taxon>Bacteroidota</taxon>
        <taxon>Flavobacteriia</taxon>
        <taxon>Flavobacteriales</taxon>
        <taxon>Flavobacteriaceae</taxon>
        <taxon>Flavobacterium</taxon>
    </lineage>
</organism>
<comment type="caution">
    <text evidence="1">The sequence shown here is derived from an EMBL/GenBank/DDBJ whole genome shotgun (WGS) entry which is preliminary data.</text>
</comment>
<protein>
    <recommendedName>
        <fullName evidence="3">DUF4241 domain-containing protein</fullName>
    </recommendedName>
</protein>
<gene>
    <name evidence="1" type="ORF">B0A65_15080</name>
</gene>
<name>A0ABX4BMV1_FLAFR</name>
<dbReference type="EMBL" id="MUGV01000025">
    <property type="protein sequence ID" value="OXA77661.1"/>
    <property type="molecule type" value="Genomic_DNA"/>
</dbReference>
<evidence type="ECO:0000313" key="2">
    <source>
        <dbReference type="Proteomes" id="UP000198382"/>
    </source>
</evidence>
<accession>A0ABX4BMV1</accession>